<evidence type="ECO:0000313" key="2">
    <source>
        <dbReference type="EMBL" id="KAF1912464.1"/>
    </source>
</evidence>
<sequence>MKHSAQQFHTCVTQPFRPHNAAPPSSERKPGTFSVPPLAPVLHVPRRQANTRLLLQALGHETRASRAGSKCVLARQKKGALALVDCVLRSDNHTSPRPRRSKEELWSGRARSAVQKKMKSCRGLRRGCAITVQRSFHDRGAPHGEVLTLGVLDSYGASVAGRRVLE</sequence>
<keyword evidence="3" id="KW-1185">Reference proteome</keyword>
<feature type="compositionally biased region" description="Polar residues" evidence="1">
    <location>
        <begin position="1"/>
        <end position="13"/>
    </location>
</feature>
<proteinExistence type="predicted"/>
<feature type="region of interest" description="Disordered" evidence="1">
    <location>
        <begin position="1"/>
        <end position="34"/>
    </location>
</feature>
<organism evidence="2 3">
    <name type="scientific">Ampelomyces quisqualis</name>
    <name type="common">Powdery mildew agent</name>
    <dbReference type="NCBI Taxonomy" id="50730"/>
    <lineage>
        <taxon>Eukaryota</taxon>
        <taxon>Fungi</taxon>
        <taxon>Dikarya</taxon>
        <taxon>Ascomycota</taxon>
        <taxon>Pezizomycotina</taxon>
        <taxon>Dothideomycetes</taxon>
        <taxon>Pleosporomycetidae</taxon>
        <taxon>Pleosporales</taxon>
        <taxon>Pleosporineae</taxon>
        <taxon>Phaeosphaeriaceae</taxon>
        <taxon>Ampelomyces</taxon>
    </lineage>
</organism>
<dbReference type="Proteomes" id="UP000800096">
    <property type="component" value="Unassembled WGS sequence"/>
</dbReference>
<evidence type="ECO:0000313" key="3">
    <source>
        <dbReference type="Proteomes" id="UP000800096"/>
    </source>
</evidence>
<dbReference type="EMBL" id="ML979140">
    <property type="protein sequence ID" value="KAF1912464.1"/>
    <property type="molecule type" value="Genomic_DNA"/>
</dbReference>
<dbReference type="AlphaFoldDB" id="A0A6A5QDD3"/>
<reference evidence="2" key="1">
    <citation type="journal article" date="2020" name="Stud. Mycol.">
        <title>101 Dothideomycetes genomes: a test case for predicting lifestyles and emergence of pathogens.</title>
        <authorList>
            <person name="Haridas S."/>
            <person name="Albert R."/>
            <person name="Binder M."/>
            <person name="Bloem J."/>
            <person name="Labutti K."/>
            <person name="Salamov A."/>
            <person name="Andreopoulos B."/>
            <person name="Baker S."/>
            <person name="Barry K."/>
            <person name="Bills G."/>
            <person name="Bluhm B."/>
            <person name="Cannon C."/>
            <person name="Castanera R."/>
            <person name="Culley D."/>
            <person name="Daum C."/>
            <person name="Ezra D."/>
            <person name="Gonzalez J."/>
            <person name="Henrissat B."/>
            <person name="Kuo A."/>
            <person name="Liang C."/>
            <person name="Lipzen A."/>
            <person name="Lutzoni F."/>
            <person name="Magnuson J."/>
            <person name="Mondo S."/>
            <person name="Nolan M."/>
            <person name="Ohm R."/>
            <person name="Pangilinan J."/>
            <person name="Park H.-J."/>
            <person name="Ramirez L."/>
            <person name="Alfaro M."/>
            <person name="Sun H."/>
            <person name="Tritt A."/>
            <person name="Yoshinaga Y."/>
            <person name="Zwiers L.-H."/>
            <person name="Turgeon B."/>
            <person name="Goodwin S."/>
            <person name="Spatafora J."/>
            <person name="Crous P."/>
            <person name="Grigoriev I."/>
        </authorList>
    </citation>
    <scope>NUCLEOTIDE SEQUENCE</scope>
    <source>
        <strain evidence="2">HMLAC05119</strain>
    </source>
</reference>
<accession>A0A6A5QDD3</accession>
<name>A0A6A5QDD3_AMPQU</name>
<protein>
    <submittedName>
        <fullName evidence="2">Uncharacterized protein</fullName>
    </submittedName>
</protein>
<evidence type="ECO:0000256" key="1">
    <source>
        <dbReference type="SAM" id="MobiDB-lite"/>
    </source>
</evidence>
<gene>
    <name evidence="2" type="ORF">BDU57DRAFT_365798</name>
</gene>